<proteinExistence type="predicted"/>
<feature type="domain" description="AAA" evidence="1">
    <location>
        <begin position="5"/>
        <end position="156"/>
    </location>
</feature>
<dbReference type="InterPro" id="IPR025669">
    <property type="entry name" value="AAA_dom"/>
</dbReference>
<protein>
    <submittedName>
        <fullName evidence="2">ParA family protein</fullName>
    </submittedName>
</protein>
<accession>A0ABW1AWN3</accession>
<dbReference type="Pfam" id="PF13614">
    <property type="entry name" value="AAA_31"/>
    <property type="match status" value="1"/>
</dbReference>
<sequence length="281" mass="30015">MIKFTITSTKGGVGKTTLTANLGALLADMGLRVLLVDADVQPSLSKYFPLAAAQPAAGLTEVILRGEVTAACITATVFPNLDIVVSDDPEGHLPNWLLNRIDRGFRLRFALQAAVVANAYDCVLIDTQGAIGPLQDAALMAADILVSPITPEVLSAREFKDGTMELLDRLEPGSALGATLGPVKAVIYRQDRTADARLIASGIREDFIRLKGRVSVLDTVVPHAKAYKEAATLRIPVHRHEPRRDGVMPSASTVMHQLAWELIPSLQGVHAGDSAAEERSA</sequence>
<dbReference type="Gene3D" id="3.40.50.300">
    <property type="entry name" value="P-loop containing nucleotide triphosphate hydrolases"/>
    <property type="match status" value="1"/>
</dbReference>
<dbReference type="InterPro" id="IPR050678">
    <property type="entry name" value="DNA_Partitioning_ATPase"/>
</dbReference>
<evidence type="ECO:0000259" key="1">
    <source>
        <dbReference type="Pfam" id="PF13614"/>
    </source>
</evidence>
<dbReference type="RefSeq" id="WP_096448113.1">
    <property type="nucleotide sequence ID" value="NZ_JBHSOG010000094.1"/>
</dbReference>
<comment type="caution">
    <text evidence="2">The sequence shown here is derived from an EMBL/GenBank/DDBJ whole genome shotgun (WGS) entry which is preliminary data.</text>
</comment>
<gene>
    <name evidence="2" type="ORF">ACFPTN_18360</name>
</gene>
<evidence type="ECO:0000313" key="3">
    <source>
        <dbReference type="Proteomes" id="UP001595974"/>
    </source>
</evidence>
<dbReference type="SUPFAM" id="SSF52540">
    <property type="entry name" value="P-loop containing nucleoside triphosphate hydrolases"/>
    <property type="match status" value="1"/>
</dbReference>
<evidence type="ECO:0000313" key="2">
    <source>
        <dbReference type="EMBL" id="MFC5771348.1"/>
    </source>
</evidence>
<dbReference type="CDD" id="cd02042">
    <property type="entry name" value="ParAB_family"/>
    <property type="match status" value="1"/>
</dbReference>
<reference evidence="3" key="1">
    <citation type="journal article" date="2019" name="Int. J. Syst. Evol. Microbiol.">
        <title>The Global Catalogue of Microorganisms (GCM) 10K type strain sequencing project: providing services to taxonomists for standard genome sequencing and annotation.</title>
        <authorList>
            <consortium name="The Broad Institute Genomics Platform"/>
            <consortium name="The Broad Institute Genome Sequencing Center for Infectious Disease"/>
            <person name="Wu L."/>
            <person name="Ma J."/>
        </authorList>
    </citation>
    <scope>NUCLEOTIDE SEQUENCE [LARGE SCALE GENOMIC DNA]</scope>
    <source>
        <strain evidence="3">SHR3</strain>
    </source>
</reference>
<dbReference type="PANTHER" id="PTHR13696:SF96">
    <property type="entry name" value="COBQ_COBB_MIND_PARA NUCLEOTIDE BINDING DOMAIN-CONTAINING PROTEIN"/>
    <property type="match status" value="1"/>
</dbReference>
<dbReference type="PANTHER" id="PTHR13696">
    <property type="entry name" value="P-LOOP CONTAINING NUCLEOSIDE TRIPHOSPHATE HYDROLASE"/>
    <property type="match status" value="1"/>
</dbReference>
<dbReference type="InterPro" id="IPR027417">
    <property type="entry name" value="P-loop_NTPase"/>
</dbReference>
<name>A0ABW1AWN3_9RHOO</name>
<dbReference type="Proteomes" id="UP001595974">
    <property type="component" value="Unassembled WGS sequence"/>
</dbReference>
<dbReference type="EMBL" id="JBHSOG010000094">
    <property type="protein sequence ID" value="MFC5771348.1"/>
    <property type="molecule type" value="Genomic_DNA"/>
</dbReference>
<organism evidence="2 3">
    <name type="scientific">Thauera sinica</name>
    <dbReference type="NCBI Taxonomy" id="2665146"/>
    <lineage>
        <taxon>Bacteria</taxon>
        <taxon>Pseudomonadati</taxon>
        <taxon>Pseudomonadota</taxon>
        <taxon>Betaproteobacteria</taxon>
        <taxon>Rhodocyclales</taxon>
        <taxon>Zoogloeaceae</taxon>
        <taxon>Thauera</taxon>
    </lineage>
</organism>
<keyword evidence="3" id="KW-1185">Reference proteome</keyword>